<gene>
    <name evidence="7" type="ORF">SSLN_LOCUS10992</name>
</gene>
<evidence type="ECO:0000256" key="6">
    <source>
        <dbReference type="SAM" id="MobiDB-lite"/>
    </source>
</evidence>
<protein>
    <recommendedName>
        <fullName evidence="9">BHLH domain-containing protein</fullName>
    </recommendedName>
</protein>
<accession>A0A3P7ECF1</accession>
<dbReference type="OrthoDB" id="6263358at2759"/>
<proteinExistence type="predicted"/>
<keyword evidence="4" id="KW-0804">Transcription</keyword>
<comment type="subcellular location">
    <subcellularLocation>
        <location evidence="1">Nucleus</location>
    </subcellularLocation>
</comment>
<organism evidence="7 8">
    <name type="scientific">Schistocephalus solidus</name>
    <name type="common">Tapeworm</name>
    <dbReference type="NCBI Taxonomy" id="70667"/>
    <lineage>
        <taxon>Eukaryota</taxon>
        <taxon>Metazoa</taxon>
        <taxon>Spiralia</taxon>
        <taxon>Lophotrochozoa</taxon>
        <taxon>Platyhelminthes</taxon>
        <taxon>Cestoda</taxon>
        <taxon>Eucestoda</taxon>
        <taxon>Diphyllobothriidea</taxon>
        <taxon>Diphyllobothriidae</taxon>
        <taxon>Schistocephalus</taxon>
    </lineage>
</organism>
<keyword evidence="2" id="KW-0805">Transcription regulation</keyword>
<keyword evidence="3" id="KW-0238">DNA-binding</keyword>
<evidence type="ECO:0000256" key="4">
    <source>
        <dbReference type="ARBA" id="ARBA00023163"/>
    </source>
</evidence>
<dbReference type="STRING" id="70667.A0A3P7ECF1"/>
<evidence type="ECO:0000313" key="7">
    <source>
        <dbReference type="EMBL" id="VDL97377.1"/>
    </source>
</evidence>
<evidence type="ECO:0000313" key="8">
    <source>
        <dbReference type="Proteomes" id="UP000275846"/>
    </source>
</evidence>
<dbReference type="PANTHER" id="PTHR15741">
    <property type="entry name" value="BASIC HELIX-LOOP-HELIX ZIP TRANSCRIPTION FACTOR"/>
    <property type="match status" value="1"/>
</dbReference>
<evidence type="ECO:0000256" key="1">
    <source>
        <dbReference type="ARBA" id="ARBA00004123"/>
    </source>
</evidence>
<dbReference type="GO" id="GO:0000981">
    <property type="term" value="F:DNA-binding transcription factor activity, RNA polymerase II-specific"/>
    <property type="evidence" value="ECO:0007669"/>
    <property type="project" value="TreeGrafter"/>
</dbReference>
<dbReference type="GO" id="GO:0005634">
    <property type="term" value="C:nucleus"/>
    <property type="evidence" value="ECO:0007669"/>
    <property type="project" value="UniProtKB-SubCell"/>
</dbReference>
<evidence type="ECO:0000256" key="5">
    <source>
        <dbReference type="ARBA" id="ARBA00023242"/>
    </source>
</evidence>
<dbReference type="GO" id="GO:0000978">
    <property type="term" value="F:RNA polymerase II cis-regulatory region sequence-specific DNA binding"/>
    <property type="evidence" value="ECO:0007669"/>
    <property type="project" value="TreeGrafter"/>
</dbReference>
<sequence length="528" mass="58425">MGTSIGRLMAMMSENKVMTTGNEVQFSVLPLSLGANEAYEDFIAKLSADNDIAQQTAELVMDASDDMDDMFVTPDVRARRRRLHTEAEQRRRDAIKVQSNPFNLRGFDNLLELIHPVKADPGSSLIRMSKATILNRCRGRLSSNLLLSYLIDLKIGKTEVTKTNGDRNFTEQSQSPTDSKFVRSILMNYERIALANSYAFDSSNSVVTEPTKIQLFQLFMESLFQSFDSSVSGSEMDQLSRQIITWMEISCKPESLRVIMETLIRRLLEGDDEYTQSHQAPSSTSSANCYPVADSAAQFDHSSRKSTGSLLSYKPFTAPQHQPQTPIFVLNHEQQGMFNTEMPNDNQSFDSKACVSCGPGSNFTPFAPASEMVYQRTGHTFNAPERHGNDPVQQDCGGTFFVMPPQNHERHLSGGSAPLIVPYQSQPTPTATKDISAEMGVKSLSETLSPSPSSSLRAGLSGDSSSRISGSLVVNSTLPSHFQTPFQPPRDDPPNEGFEHLLCRFNPPTTVAALPSVRNHQQQTRRSS</sequence>
<dbReference type="EMBL" id="UYSU01036222">
    <property type="protein sequence ID" value="VDL97377.1"/>
    <property type="molecule type" value="Genomic_DNA"/>
</dbReference>
<evidence type="ECO:0000256" key="3">
    <source>
        <dbReference type="ARBA" id="ARBA00023125"/>
    </source>
</evidence>
<feature type="region of interest" description="Disordered" evidence="6">
    <location>
        <begin position="444"/>
        <end position="466"/>
    </location>
</feature>
<evidence type="ECO:0008006" key="9">
    <source>
        <dbReference type="Google" id="ProtNLM"/>
    </source>
</evidence>
<keyword evidence="5" id="KW-0539">Nucleus</keyword>
<dbReference type="InterPro" id="IPR052207">
    <property type="entry name" value="Max-like/E-box_TFs"/>
</dbReference>
<evidence type="ECO:0000256" key="2">
    <source>
        <dbReference type="ARBA" id="ARBA00023015"/>
    </source>
</evidence>
<dbReference type="PANTHER" id="PTHR15741:SF27">
    <property type="entry name" value="TRANSCRIPTION FACTOR AP-4"/>
    <property type="match status" value="1"/>
</dbReference>
<dbReference type="AlphaFoldDB" id="A0A3P7ECF1"/>
<reference evidence="7 8" key="1">
    <citation type="submission" date="2018-11" db="EMBL/GenBank/DDBJ databases">
        <authorList>
            <consortium name="Pathogen Informatics"/>
        </authorList>
    </citation>
    <scope>NUCLEOTIDE SEQUENCE [LARGE SCALE GENOMIC DNA]</scope>
    <source>
        <strain evidence="7 8">NST_G2</strain>
    </source>
</reference>
<name>A0A3P7ECF1_SCHSO</name>
<dbReference type="Proteomes" id="UP000275846">
    <property type="component" value="Unassembled WGS sequence"/>
</dbReference>
<keyword evidence="8" id="KW-1185">Reference proteome</keyword>